<dbReference type="OrthoDB" id="9888136at2"/>
<protein>
    <submittedName>
        <fullName evidence="1">Uncharacterized protein</fullName>
    </submittedName>
</protein>
<name>A0A378R1X3_9GAMM</name>
<organism evidence="1 2">
    <name type="scientific">Moraxella caprae</name>
    <dbReference type="NCBI Taxonomy" id="90240"/>
    <lineage>
        <taxon>Bacteria</taxon>
        <taxon>Pseudomonadati</taxon>
        <taxon>Pseudomonadota</taxon>
        <taxon>Gammaproteobacteria</taxon>
        <taxon>Moraxellales</taxon>
        <taxon>Moraxellaceae</taxon>
        <taxon>Moraxella</taxon>
    </lineage>
</organism>
<dbReference type="AlphaFoldDB" id="A0A378R1X3"/>
<evidence type="ECO:0000313" key="1">
    <source>
        <dbReference type="EMBL" id="STZ09252.1"/>
    </source>
</evidence>
<proteinExistence type="predicted"/>
<dbReference type="Proteomes" id="UP000254065">
    <property type="component" value="Unassembled WGS sequence"/>
</dbReference>
<accession>A0A378R1X3</accession>
<evidence type="ECO:0000313" key="2">
    <source>
        <dbReference type="Proteomes" id="UP000254065"/>
    </source>
</evidence>
<reference evidence="1 2" key="1">
    <citation type="submission" date="2018-06" db="EMBL/GenBank/DDBJ databases">
        <authorList>
            <consortium name="Pathogen Informatics"/>
            <person name="Doyle S."/>
        </authorList>
    </citation>
    <scope>NUCLEOTIDE SEQUENCE [LARGE SCALE GENOMIC DNA]</scope>
    <source>
        <strain evidence="1 2">NCTC12877</strain>
    </source>
</reference>
<dbReference type="STRING" id="1122244.GCA_000426885_01036"/>
<gene>
    <name evidence="1" type="ORF">NCTC12877_02266</name>
</gene>
<dbReference type="EMBL" id="UGQB01000004">
    <property type="protein sequence ID" value="STZ09252.1"/>
    <property type="molecule type" value="Genomic_DNA"/>
</dbReference>
<sequence length="88" mass="9876">MITQDLSLDFKVTGQDAYWLLDFCQKNNTKPQAVFEEFLQSFKANKAVKTPVKKSDYAGGLAEFANPELIPLEDQAVEMAIKAKYGID</sequence>
<dbReference type="RefSeq" id="WP_029102745.1">
    <property type="nucleotide sequence ID" value="NZ_UGQB01000004.1"/>
</dbReference>
<keyword evidence="2" id="KW-1185">Reference proteome</keyword>